<evidence type="ECO:0000313" key="2">
    <source>
        <dbReference type="Proteomes" id="UP000822688"/>
    </source>
</evidence>
<reference evidence="1" key="1">
    <citation type="submission" date="2020-06" db="EMBL/GenBank/DDBJ databases">
        <title>WGS assembly of Ceratodon purpureus strain R40.</title>
        <authorList>
            <person name="Carey S.B."/>
            <person name="Jenkins J."/>
            <person name="Shu S."/>
            <person name="Lovell J.T."/>
            <person name="Sreedasyam A."/>
            <person name="Maumus F."/>
            <person name="Tiley G.P."/>
            <person name="Fernandez-Pozo N."/>
            <person name="Barry K."/>
            <person name="Chen C."/>
            <person name="Wang M."/>
            <person name="Lipzen A."/>
            <person name="Daum C."/>
            <person name="Saski C.A."/>
            <person name="Payton A.C."/>
            <person name="Mcbreen J.C."/>
            <person name="Conrad R.E."/>
            <person name="Kollar L.M."/>
            <person name="Olsson S."/>
            <person name="Huttunen S."/>
            <person name="Landis J.B."/>
            <person name="Wickett N.J."/>
            <person name="Johnson M.G."/>
            <person name="Rensing S.A."/>
            <person name="Grimwood J."/>
            <person name="Schmutz J."/>
            <person name="Mcdaniel S.F."/>
        </authorList>
    </citation>
    <scope>NUCLEOTIDE SEQUENCE</scope>
    <source>
        <strain evidence="1">R40</strain>
    </source>
</reference>
<evidence type="ECO:0000313" key="1">
    <source>
        <dbReference type="EMBL" id="KAG0566782.1"/>
    </source>
</evidence>
<keyword evidence="2" id="KW-1185">Reference proteome</keyword>
<sequence>MPFCSLYGRNVSFESGEIIWSKLARICMSSIIRQEVDRFIHKRRRHHGGDSIVTLITKPQENVQKISGDVCRDLIETALSIA</sequence>
<dbReference type="Proteomes" id="UP000822688">
    <property type="component" value="Chromosome 7"/>
</dbReference>
<proteinExistence type="predicted"/>
<name>A0A8T0HCG5_CERPU</name>
<gene>
    <name evidence="1" type="ORF">KC19_7G087300</name>
</gene>
<organism evidence="1 2">
    <name type="scientific">Ceratodon purpureus</name>
    <name type="common">Fire moss</name>
    <name type="synonym">Dicranum purpureum</name>
    <dbReference type="NCBI Taxonomy" id="3225"/>
    <lineage>
        <taxon>Eukaryota</taxon>
        <taxon>Viridiplantae</taxon>
        <taxon>Streptophyta</taxon>
        <taxon>Embryophyta</taxon>
        <taxon>Bryophyta</taxon>
        <taxon>Bryophytina</taxon>
        <taxon>Bryopsida</taxon>
        <taxon>Dicranidae</taxon>
        <taxon>Pseudoditrichales</taxon>
        <taxon>Ditrichaceae</taxon>
        <taxon>Ceratodon</taxon>
    </lineage>
</organism>
<dbReference type="AlphaFoldDB" id="A0A8T0HCG5"/>
<comment type="caution">
    <text evidence="1">The sequence shown here is derived from an EMBL/GenBank/DDBJ whole genome shotgun (WGS) entry which is preliminary data.</text>
</comment>
<accession>A0A8T0HCG5</accession>
<protein>
    <submittedName>
        <fullName evidence="1">Uncharacterized protein</fullName>
    </submittedName>
</protein>
<dbReference type="EMBL" id="CM026428">
    <property type="protein sequence ID" value="KAG0566782.1"/>
    <property type="molecule type" value="Genomic_DNA"/>
</dbReference>